<name>A0A1Y2A1A6_9PLEO</name>
<comment type="caution">
    <text evidence="3">The sequence shown here is derived from an EMBL/GenBank/DDBJ whole genome shotgun (WGS) entry which is preliminary data.</text>
</comment>
<dbReference type="Proteomes" id="UP000193144">
    <property type="component" value="Unassembled WGS sequence"/>
</dbReference>
<feature type="signal peptide" evidence="1">
    <location>
        <begin position="1"/>
        <end position="18"/>
    </location>
</feature>
<feature type="domain" description="Secreted LysM effector LysM C-terminal" evidence="2">
    <location>
        <begin position="19"/>
        <end position="127"/>
    </location>
</feature>
<sequence>MGCLMLHILAFLCASSLAFEVAIYNNVDGCDANGETTYRIIDGISDATCYTFDQPMPNTDCTQFVRGGAEKGPCSNASLLPKSIFTHNQDRFCALYTDPDCKSGIPTLDRCSTASDQGWDHFGSFKCFWDGTVDILGNVGCGNGQSMGVCVNDCGCLCDGIKLACPSDENVPATCTEWGLKACRAQCICVAP</sequence>
<accession>A0A1Y2A1A6</accession>
<gene>
    <name evidence="3" type="ORF">BCR34DRAFT_638677</name>
</gene>
<proteinExistence type="predicted"/>
<evidence type="ECO:0000259" key="2">
    <source>
        <dbReference type="Pfam" id="PF25139"/>
    </source>
</evidence>
<dbReference type="Pfam" id="PF25139">
    <property type="entry name" value="LysM14_C"/>
    <property type="match status" value="1"/>
</dbReference>
<dbReference type="OrthoDB" id="5402146at2759"/>
<dbReference type="InterPro" id="IPR057277">
    <property type="entry name" value="LysM_C"/>
</dbReference>
<keyword evidence="4" id="KW-1185">Reference proteome</keyword>
<reference evidence="3 4" key="1">
    <citation type="submission" date="2016-07" db="EMBL/GenBank/DDBJ databases">
        <title>Pervasive Adenine N6-methylation of Active Genes in Fungi.</title>
        <authorList>
            <consortium name="DOE Joint Genome Institute"/>
            <person name="Mondo S.J."/>
            <person name="Dannebaum R.O."/>
            <person name="Kuo R.C."/>
            <person name="Labutti K."/>
            <person name="Haridas S."/>
            <person name="Kuo A."/>
            <person name="Salamov A."/>
            <person name="Ahrendt S.R."/>
            <person name="Lipzen A."/>
            <person name="Sullivan W."/>
            <person name="Andreopoulos W.B."/>
            <person name="Clum A."/>
            <person name="Lindquist E."/>
            <person name="Daum C."/>
            <person name="Ramamoorthy G.K."/>
            <person name="Gryganskyi A."/>
            <person name="Culley D."/>
            <person name="Magnuson J.K."/>
            <person name="James T.Y."/>
            <person name="O'Malley M.A."/>
            <person name="Stajich J.E."/>
            <person name="Spatafora J.W."/>
            <person name="Visel A."/>
            <person name="Grigoriev I.V."/>
        </authorList>
    </citation>
    <scope>NUCLEOTIDE SEQUENCE [LARGE SCALE GENOMIC DNA]</scope>
    <source>
        <strain evidence="3 4">CBS 115471</strain>
    </source>
</reference>
<dbReference type="EMBL" id="MCFA01000019">
    <property type="protein sequence ID" value="ORY16234.1"/>
    <property type="molecule type" value="Genomic_DNA"/>
</dbReference>
<evidence type="ECO:0000256" key="1">
    <source>
        <dbReference type="SAM" id="SignalP"/>
    </source>
</evidence>
<evidence type="ECO:0000313" key="4">
    <source>
        <dbReference type="Proteomes" id="UP000193144"/>
    </source>
</evidence>
<organism evidence="3 4">
    <name type="scientific">Clohesyomyces aquaticus</name>
    <dbReference type="NCBI Taxonomy" id="1231657"/>
    <lineage>
        <taxon>Eukaryota</taxon>
        <taxon>Fungi</taxon>
        <taxon>Dikarya</taxon>
        <taxon>Ascomycota</taxon>
        <taxon>Pezizomycotina</taxon>
        <taxon>Dothideomycetes</taxon>
        <taxon>Pleosporomycetidae</taxon>
        <taxon>Pleosporales</taxon>
        <taxon>Lindgomycetaceae</taxon>
        <taxon>Clohesyomyces</taxon>
    </lineage>
</organism>
<protein>
    <recommendedName>
        <fullName evidence="2">Secreted LysM effector LysM C-terminal domain-containing protein</fullName>
    </recommendedName>
</protein>
<evidence type="ECO:0000313" key="3">
    <source>
        <dbReference type="EMBL" id="ORY16234.1"/>
    </source>
</evidence>
<keyword evidence="1" id="KW-0732">Signal</keyword>
<feature type="chain" id="PRO_5012237469" description="Secreted LysM effector LysM C-terminal domain-containing protein" evidence="1">
    <location>
        <begin position="19"/>
        <end position="192"/>
    </location>
</feature>
<dbReference type="AlphaFoldDB" id="A0A1Y2A1A6"/>